<evidence type="ECO:0000259" key="10">
    <source>
        <dbReference type="Pfam" id="PF00432"/>
    </source>
</evidence>
<dbReference type="InterPro" id="IPR045089">
    <property type="entry name" value="PGGT1B-like"/>
</dbReference>
<evidence type="ECO:0000256" key="5">
    <source>
        <dbReference type="ARBA" id="ARBA00022723"/>
    </source>
</evidence>
<dbReference type="EMBL" id="GDID01003438">
    <property type="protein sequence ID" value="JAP93168.1"/>
    <property type="molecule type" value="Transcribed_RNA"/>
</dbReference>
<feature type="non-terminal residue" evidence="11">
    <location>
        <position position="1"/>
    </location>
</feature>
<dbReference type="Pfam" id="PF00432">
    <property type="entry name" value="Prenyltrans"/>
    <property type="match status" value="1"/>
</dbReference>
<feature type="domain" description="Prenyltransferase alpha-alpha toroid" evidence="10">
    <location>
        <begin position="15"/>
        <end position="297"/>
    </location>
</feature>
<dbReference type="Gene3D" id="1.50.10.20">
    <property type="match status" value="1"/>
</dbReference>
<keyword evidence="7" id="KW-0862">Zinc</keyword>
<feature type="non-terminal residue" evidence="11">
    <location>
        <position position="298"/>
    </location>
</feature>
<reference evidence="11" key="1">
    <citation type="submission" date="2015-07" db="EMBL/GenBank/DDBJ databases">
        <title>Adaptation to a free-living lifestyle via gene acquisitions in the diplomonad Trepomonas sp. PC1.</title>
        <authorList>
            <person name="Xu F."/>
            <person name="Jerlstrom-Hultqvist J."/>
            <person name="Kolisko M."/>
            <person name="Simpson A.G.B."/>
            <person name="Roger A.J."/>
            <person name="Svard S.G."/>
            <person name="Andersson J.O."/>
        </authorList>
    </citation>
    <scope>NUCLEOTIDE SEQUENCE</scope>
    <source>
        <strain evidence="11">PC1</strain>
    </source>
</reference>
<dbReference type="SUPFAM" id="SSF48239">
    <property type="entry name" value="Terpenoid cyclases/Protein prenyltransferases"/>
    <property type="match status" value="1"/>
</dbReference>
<sequence>LLNEFNDPYMENTTSNYMKIFALHMILSSADCLGLLHNIPLKDATDLIMDSYVSGLFSAYPGGDGHVLYTFNAIQSLLTLGKLDLITSKMQQEIKQQIDGLFNDHGYFGDLHFREIDSRFIMSAVGALFIISKHFNNTDLFLTLEQQNKIFDILCQLINKDGGSGADFQMESHAANVFCMICTLRMIGKQLPESLLKPVKFYLLQRQTTTGGFNGRPEKLQDSCYSHWCGIPLQILEIDFSKELLREFLLNCYDERTGGFSDRPEDEPDLFHTHFSLGFLSGFPEYGLNQLDLVLNVR</sequence>
<proteinExistence type="inferred from homology"/>
<accession>A0A146KA28</accession>
<protein>
    <recommendedName>
        <fullName evidence="8">Geranylgeranyl transferase type II subunit beta</fullName>
    </recommendedName>
    <alternativeName>
        <fullName evidence="9">Type II protein geranyl-geranyltransferase subunit beta</fullName>
    </alternativeName>
</protein>
<dbReference type="GO" id="GO:0004663">
    <property type="term" value="F:Rab geranylgeranyltransferase activity"/>
    <property type="evidence" value="ECO:0007669"/>
    <property type="project" value="TreeGrafter"/>
</dbReference>
<organism evidence="11">
    <name type="scientific">Trepomonas sp. PC1</name>
    <dbReference type="NCBI Taxonomy" id="1076344"/>
    <lineage>
        <taxon>Eukaryota</taxon>
        <taxon>Metamonada</taxon>
        <taxon>Diplomonadida</taxon>
        <taxon>Hexamitidae</taxon>
        <taxon>Hexamitinae</taxon>
        <taxon>Trepomonas</taxon>
    </lineage>
</organism>
<evidence type="ECO:0000256" key="8">
    <source>
        <dbReference type="ARBA" id="ARBA00030816"/>
    </source>
</evidence>
<evidence type="ECO:0000256" key="4">
    <source>
        <dbReference type="ARBA" id="ARBA00022679"/>
    </source>
</evidence>
<name>A0A146KA28_9EUKA</name>
<dbReference type="AlphaFoldDB" id="A0A146KA28"/>
<gene>
    <name evidence="11" type="ORF">TPC1_14647</name>
</gene>
<keyword evidence="3" id="KW-0637">Prenyltransferase</keyword>
<keyword evidence="6" id="KW-0677">Repeat</keyword>
<dbReference type="InterPro" id="IPR001330">
    <property type="entry name" value="Prenyltrans"/>
</dbReference>
<dbReference type="InterPro" id="IPR008930">
    <property type="entry name" value="Terpenoid_cyclase/PrenylTrfase"/>
</dbReference>
<evidence type="ECO:0000256" key="6">
    <source>
        <dbReference type="ARBA" id="ARBA00022737"/>
    </source>
</evidence>
<evidence type="ECO:0000256" key="1">
    <source>
        <dbReference type="ARBA" id="ARBA00001947"/>
    </source>
</evidence>
<comment type="similarity">
    <text evidence="2">Belongs to the protein prenyltransferase subunit beta family.</text>
</comment>
<dbReference type="GO" id="GO:0005968">
    <property type="term" value="C:Rab-protein geranylgeranyltransferase complex"/>
    <property type="evidence" value="ECO:0007669"/>
    <property type="project" value="TreeGrafter"/>
</dbReference>
<evidence type="ECO:0000256" key="3">
    <source>
        <dbReference type="ARBA" id="ARBA00022602"/>
    </source>
</evidence>
<dbReference type="PANTHER" id="PTHR11774:SF11">
    <property type="entry name" value="GERANYLGERANYL TRANSFERASE TYPE-2 SUBUNIT BETA"/>
    <property type="match status" value="1"/>
</dbReference>
<evidence type="ECO:0000256" key="9">
    <source>
        <dbReference type="ARBA" id="ARBA00032766"/>
    </source>
</evidence>
<keyword evidence="5" id="KW-0479">Metal-binding</keyword>
<evidence type="ECO:0000256" key="7">
    <source>
        <dbReference type="ARBA" id="ARBA00022833"/>
    </source>
</evidence>
<evidence type="ECO:0000313" key="11">
    <source>
        <dbReference type="EMBL" id="JAP93168.1"/>
    </source>
</evidence>
<evidence type="ECO:0000256" key="2">
    <source>
        <dbReference type="ARBA" id="ARBA00010497"/>
    </source>
</evidence>
<dbReference type="PANTHER" id="PTHR11774">
    <property type="entry name" value="GERANYLGERANYL TRANSFERASE TYPE BETA SUBUNIT"/>
    <property type="match status" value="1"/>
</dbReference>
<dbReference type="GO" id="GO:0046872">
    <property type="term" value="F:metal ion binding"/>
    <property type="evidence" value="ECO:0007669"/>
    <property type="project" value="UniProtKB-KW"/>
</dbReference>
<keyword evidence="4 11" id="KW-0808">Transferase</keyword>
<comment type="cofactor">
    <cofactor evidence="1">
        <name>Zn(2+)</name>
        <dbReference type="ChEBI" id="CHEBI:29105"/>
    </cofactor>
</comment>